<proteinExistence type="predicted"/>
<evidence type="ECO:0000313" key="1">
    <source>
        <dbReference type="EMBL" id="KAJ8888631.1"/>
    </source>
</evidence>
<dbReference type="Proteomes" id="UP001159363">
    <property type="component" value="Chromosome 3"/>
</dbReference>
<keyword evidence="2" id="KW-1185">Reference proteome</keyword>
<gene>
    <name evidence="1" type="ORF">PR048_008123</name>
</gene>
<name>A0ABQ9HW79_9NEOP</name>
<dbReference type="PANTHER" id="PTHR21261">
    <property type="entry name" value="BEAT PROTEIN"/>
    <property type="match status" value="1"/>
</dbReference>
<dbReference type="PANTHER" id="PTHR21261:SF14">
    <property type="entry name" value="BEATEN PATH IV, ISOFORM B"/>
    <property type="match status" value="1"/>
</dbReference>
<sequence length="630" mass="68848">MRAGEDVRGGGEEVGSGGQEDLIAWQLPIRSVTADWLYVTGLPTNRIIGREGDGDSHAASILPEIQLPGTTYRSLGRAREALTIFCLGIPLNYLLWPAGIWVRELPSLEECHLSPFRLLCTLSPAPPLLRAETRPDNCRPLYVHALSDNKTVALWSVNLQSSGMYRCEVSAEAPSFASAQREARMEVICEYVMSHIPHATQSSLSTSLSLQYSNKIRLGQYWPKYSPSIPCSHFSQRCVPSQLYFHLTPSTPALKTGCRGGVVVRLLALSPKRTGFDSRVGSLPDFRMWESCRRYRWSAGVLGDPPLPFFIPWEPCPHISGVGWPTCSRGVVGSHPGPSEANLQLACRTGNLSAKKCYSLPGRQPVIADIEKIRQCRPHTPLRETHYTTAWRCKIKHYLLEGYCESGVFRRPCTYKSCWVECGDSAGHRVLRLCLLLETKMLHSSTAASVLIRLVESELGSFRTVTIVTHAERVPVGCNEFNYGLLVNVRSLVGNKCIMESGHLCSLSISTSTMVRAGNTVDNAVADGVRTKRWASDGPTSALVIGHGETVMTREPAASPKTEARSVSRGGGALMKGLSGVPEVLGFSWVKTRCAAHSNVQNKSWIPRGSAVLAPVSAVLIKGWTLGGNG</sequence>
<reference evidence="1 2" key="1">
    <citation type="submission" date="2023-02" db="EMBL/GenBank/DDBJ databases">
        <title>LHISI_Scaffold_Assembly.</title>
        <authorList>
            <person name="Stuart O.P."/>
            <person name="Cleave R."/>
            <person name="Magrath M.J.L."/>
            <person name="Mikheyev A.S."/>
        </authorList>
    </citation>
    <scope>NUCLEOTIDE SEQUENCE [LARGE SCALE GENOMIC DNA]</scope>
    <source>
        <strain evidence="1">Daus_M_001</strain>
        <tissue evidence="1">Leg muscle</tissue>
    </source>
</reference>
<organism evidence="1 2">
    <name type="scientific">Dryococelus australis</name>
    <dbReference type="NCBI Taxonomy" id="614101"/>
    <lineage>
        <taxon>Eukaryota</taxon>
        <taxon>Metazoa</taxon>
        <taxon>Ecdysozoa</taxon>
        <taxon>Arthropoda</taxon>
        <taxon>Hexapoda</taxon>
        <taxon>Insecta</taxon>
        <taxon>Pterygota</taxon>
        <taxon>Neoptera</taxon>
        <taxon>Polyneoptera</taxon>
        <taxon>Phasmatodea</taxon>
        <taxon>Verophasmatodea</taxon>
        <taxon>Anareolatae</taxon>
        <taxon>Phasmatidae</taxon>
        <taxon>Eurycanthinae</taxon>
        <taxon>Dryococelus</taxon>
    </lineage>
</organism>
<comment type="caution">
    <text evidence="1">The sequence shown here is derived from an EMBL/GenBank/DDBJ whole genome shotgun (WGS) entry which is preliminary data.</text>
</comment>
<dbReference type="EMBL" id="JARBHB010000003">
    <property type="protein sequence ID" value="KAJ8888631.1"/>
    <property type="molecule type" value="Genomic_DNA"/>
</dbReference>
<evidence type="ECO:0000313" key="2">
    <source>
        <dbReference type="Proteomes" id="UP001159363"/>
    </source>
</evidence>
<protein>
    <recommendedName>
        <fullName evidence="3">Ig-like domain-containing protein</fullName>
    </recommendedName>
</protein>
<accession>A0ABQ9HW79</accession>
<evidence type="ECO:0008006" key="3">
    <source>
        <dbReference type="Google" id="ProtNLM"/>
    </source>
</evidence>